<organism evidence="1 2">
    <name type="scientific">Mangrovicoccus algicola</name>
    <dbReference type="NCBI Taxonomy" id="2771008"/>
    <lineage>
        <taxon>Bacteria</taxon>
        <taxon>Pseudomonadati</taxon>
        <taxon>Pseudomonadota</taxon>
        <taxon>Alphaproteobacteria</taxon>
        <taxon>Rhodobacterales</taxon>
        <taxon>Paracoccaceae</taxon>
        <taxon>Mangrovicoccus</taxon>
    </lineage>
</organism>
<evidence type="ECO:0000313" key="1">
    <source>
        <dbReference type="EMBL" id="MBE3638673.1"/>
    </source>
</evidence>
<dbReference type="GO" id="GO:0003677">
    <property type="term" value="F:DNA binding"/>
    <property type="evidence" value="ECO:0007669"/>
    <property type="project" value="InterPro"/>
</dbReference>
<comment type="caution">
    <text evidence="1">The sequence shown here is derived from an EMBL/GenBank/DDBJ whole genome shotgun (WGS) entry which is preliminary data.</text>
</comment>
<accession>A0A8J6YT35</accession>
<reference evidence="1" key="1">
    <citation type="submission" date="2020-09" db="EMBL/GenBank/DDBJ databases">
        <title>A novel bacterium of genus Mangrovicoccus, isolated from South China Sea.</title>
        <authorList>
            <person name="Huang H."/>
            <person name="Mo K."/>
            <person name="Hu Y."/>
        </authorList>
    </citation>
    <scope>NUCLEOTIDE SEQUENCE</scope>
    <source>
        <strain evidence="1">HB182678</strain>
    </source>
</reference>
<dbReference type="Proteomes" id="UP000609121">
    <property type="component" value="Unassembled WGS sequence"/>
</dbReference>
<dbReference type="RefSeq" id="WP_193182528.1">
    <property type="nucleotide sequence ID" value="NZ_JACVXA010000029.1"/>
</dbReference>
<sequence>MIDPILLRALNAVKPELRPDASVLELLLPDGTGFADDEWELGSWKGTVARPRKETLKFGKIAHPEMRDAAKVIILARRRKRGIGPNHARYYLAAARALGDVLGARPLSGLTSGDLHRAGAKLLVKSRNYLTILAAMTGELRRLYGIAVDYKAPKTAAARHGTRGTDEGRSAKLIPDAVLMDLLALLPREDIPDDDRLLLSAIPLNLACGWRVGELVTLPADCLFRDEGQGSNLRQ</sequence>
<name>A0A8J6YT35_9RHOB</name>
<gene>
    <name evidence="1" type="ORF">ICN82_10700</name>
</gene>
<proteinExistence type="predicted"/>
<keyword evidence="2" id="KW-1185">Reference proteome</keyword>
<protein>
    <submittedName>
        <fullName evidence="1">Uncharacterized protein</fullName>
    </submittedName>
</protein>
<dbReference type="InterPro" id="IPR011010">
    <property type="entry name" value="DNA_brk_join_enz"/>
</dbReference>
<dbReference type="SUPFAM" id="SSF56349">
    <property type="entry name" value="DNA breaking-rejoining enzymes"/>
    <property type="match status" value="1"/>
</dbReference>
<dbReference type="AlphaFoldDB" id="A0A8J6YT35"/>
<dbReference type="EMBL" id="JACVXA010000029">
    <property type="protein sequence ID" value="MBE3638673.1"/>
    <property type="molecule type" value="Genomic_DNA"/>
</dbReference>
<evidence type="ECO:0000313" key="2">
    <source>
        <dbReference type="Proteomes" id="UP000609121"/>
    </source>
</evidence>